<keyword evidence="2" id="KW-1185">Reference proteome</keyword>
<evidence type="ECO:0000313" key="1">
    <source>
        <dbReference type="EMBL" id="KAE9540850.1"/>
    </source>
</evidence>
<evidence type="ECO:0000313" key="2">
    <source>
        <dbReference type="Proteomes" id="UP000475862"/>
    </source>
</evidence>
<proteinExistence type="predicted"/>
<gene>
    <name evidence="1" type="ORF">AGLY_004095</name>
</gene>
<accession>A0A6G0TYF9</accession>
<dbReference type="AlphaFoldDB" id="A0A6G0TYF9"/>
<name>A0A6G0TYF9_APHGL</name>
<organism evidence="1 2">
    <name type="scientific">Aphis glycines</name>
    <name type="common">Soybean aphid</name>
    <dbReference type="NCBI Taxonomy" id="307491"/>
    <lineage>
        <taxon>Eukaryota</taxon>
        <taxon>Metazoa</taxon>
        <taxon>Ecdysozoa</taxon>
        <taxon>Arthropoda</taxon>
        <taxon>Hexapoda</taxon>
        <taxon>Insecta</taxon>
        <taxon>Pterygota</taxon>
        <taxon>Neoptera</taxon>
        <taxon>Paraneoptera</taxon>
        <taxon>Hemiptera</taxon>
        <taxon>Sternorrhyncha</taxon>
        <taxon>Aphidomorpha</taxon>
        <taxon>Aphidoidea</taxon>
        <taxon>Aphididae</taxon>
        <taxon>Aphidini</taxon>
        <taxon>Aphis</taxon>
        <taxon>Aphis</taxon>
    </lineage>
</organism>
<sequence length="346" mass="41329">MQTYVIRINCILKPSLNLDLLISENCTKIRWHIFPKPSFGFWKRARRADFTLHQNRLVVYFTTNRLLNFRYSYRYMYFITCSWQKAWQYRLDSERGDECIDFIMIIQLVEIMLQFQTSNLISDGKIKFVSRSSNAVIYTSNPAGPFKAPPNRQTEHRCLISYTSTIIIYSPSILYTHSEVKYFNAKFSISFPSNIYREKFCDCLNFKFLRNRVTIITIYPQTILSICYYSKNTSRRNLKNSPTFEIFIYKKIYKSSLNFYGIQNLRLKINCRRNLKPNHFFHDQFKIYILYTTITNYFMDSVIFTLLATVKNNDCIHYLFVNNTVLTHINKVKCSLRTETTRKISV</sequence>
<dbReference type="Proteomes" id="UP000475862">
    <property type="component" value="Unassembled WGS sequence"/>
</dbReference>
<reference evidence="1 2" key="1">
    <citation type="submission" date="2019-08" db="EMBL/GenBank/DDBJ databases">
        <title>The genome of the soybean aphid Biotype 1, its phylome, world population structure and adaptation to the North American continent.</title>
        <authorList>
            <person name="Giordano R."/>
            <person name="Donthu R.K."/>
            <person name="Hernandez A.G."/>
            <person name="Wright C.L."/>
            <person name="Zimin A.V."/>
        </authorList>
    </citation>
    <scope>NUCLEOTIDE SEQUENCE [LARGE SCALE GENOMIC DNA]</scope>
    <source>
        <tissue evidence="1">Whole aphids</tissue>
    </source>
</reference>
<dbReference type="EMBL" id="VYZN01000013">
    <property type="protein sequence ID" value="KAE9540850.1"/>
    <property type="molecule type" value="Genomic_DNA"/>
</dbReference>
<comment type="caution">
    <text evidence="1">The sequence shown here is derived from an EMBL/GenBank/DDBJ whole genome shotgun (WGS) entry which is preliminary data.</text>
</comment>
<protein>
    <submittedName>
        <fullName evidence="1">Uncharacterized protein</fullName>
    </submittedName>
</protein>